<dbReference type="GO" id="GO:0008270">
    <property type="term" value="F:zinc ion binding"/>
    <property type="evidence" value="ECO:0007669"/>
    <property type="project" value="UniProtKB-KW"/>
</dbReference>
<dbReference type="InterPro" id="IPR006612">
    <property type="entry name" value="THAP_Znf"/>
</dbReference>
<dbReference type="EMBL" id="GEDV01008538">
    <property type="protein sequence ID" value="JAP80019.1"/>
    <property type="molecule type" value="Transcribed_RNA"/>
</dbReference>
<dbReference type="PROSITE" id="PS50950">
    <property type="entry name" value="ZF_THAP"/>
    <property type="match status" value="1"/>
</dbReference>
<name>A0A131YL35_RHIAP</name>
<evidence type="ECO:0000256" key="3">
    <source>
        <dbReference type="ARBA" id="ARBA00022833"/>
    </source>
</evidence>
<dbReference type="SMART" id="SM00980">
    <property type="entry name" value="THAP"/>
    <property type="match status" value="1"/>
</dbReference>
<evidence type="ECO:0000313" key="8">
    <source>
        <dbReference type="EMBL" id="JAP80019.1"/>
    </source>
</evidence>
<dbReference type="PANTHER" id="PTHR46927">
    <property type="entry name" value="AGAP005574-PA"/>
    <property type="match status" value="1"/>
</dbReference>
<evidence type="ECO:0000256" key="2">
    <source>
        <dbReference type="ARBA" id="ARBA00022771"/>
    </source>
</evidence>
<keyword evidence="6" id="KW-0175">Coiled coil</keyword>
<keyword evidence="4 5" id="KW-0238">DNA-binding</keyword>
<dbReference type="Gene3D" id="6.20.210.20">
    <property type="entry name" value="THAP domain"/>
    <property type="match status" value="1"/>
</dbReference>
<proteinExistence type="predicted"/>
<reference evidence="8" key="1">
    <citation type="journal article" date="2016" name="Ticks Tick Borne Dis.">
        <title>De novo assembly and annotation of the salivary gland transcriptome of Rhipicephalus appendiculatus male and female ticks during blood feeding.</title>
        <authorList>
            <person name="de Castro M.H."/>
            <person name="de Klerk D."/>
            <person name="Pienaar R."/>
            <person name="Latif A.A."/>
            <person name="Rees D.J."/>
            <person name="Mans B.J."/>
        </authorList>
    </citation>
    <scope>NUCLEOTIDE SEQUENCE</scope>
    <source>
        <tissue evidence="8">Salivary glands</tissue>
    </source>
</reference>
<evidence type="ECO:0000256" key="1">
    <source>
        <dbReference type="ARBA" id="ARBA00022723"/>
    </source>
</evidence>
<evidence type="ECO:0000259" key="7">
    <source>
        <dbReference type="PROSITE" id="PS50950"/>
    </source>
</evidence>
<keyword evidence="2 5" id="KW-0863">Zinc-finger</keyword>
<accession>A0A131YL35</accession>
<dbReference type="SUPFAM" id="SSF57716">
    <property type="entry name" value="Glucocorticoid receptor-like (DNA-binding domain)"/>
    <property type="match status" value="1"/>
</dbReference>
<sequence>MPRCCCVPLCRSNAKKTPHVSFHEFPVDAKRREAWLRNISRDGHGGRGTKWMPSDTSLVCSQHFRQQDYKADAKIRILLPNAVPTVFPPYPGKKAVPTARKRFQPEQTRNHNKLVKRAGDVTSLKSTVNQNGTLHASGTSSRAAAQHAVENGDGSVKDESCQTPFGFDANETTRRLRAKVAHLQEVTRRLQCKLDEVEERAEFYENNKDIDCFMKVIDAAALGDETAEFIVNEVYSFHEDTKLI</sequence>
<protein>
    <submittedName>
        <fullName evidence="8">Thap domain protein</fullName>
    </submittedName>
</protein>
<dbReference type="InterPro" id="IPR052224">
    <property type="entry name" value="THAP_domain_protein"/>
</dbReference>
<feature type="coiled-coil region" evidence="6">
    <location>
        <begin position="180"/>
        <end position="207"/>
    </location>
</feature>
<evidence type="ECO:0000256" key="4">
    <source>
        <dbReference type="ARBA" id="ARBA00023125"/>
    </source>
</evidence>
<dbReference type="Pfam" id="PF05485">
    <property type="entry name" value="THAP"/>
    <property type="match status" value="1"/>
</dbReference>
<evidence type="ECO:0000256" key="6">
    <source>
        <dbReference type="SAM" id="Coils"/>
    </source>
</evidence>
<dbReference type="PANTHER" id="PTHR46927:SF3">
    <property type="entry name" value="THAP-TYPE DOMAIN-CONTAINING PROTEIN"/>
    <property type="match status" value="1"/>
</dbReference>
<dbReference type="AlphaFoldDB" id="A0A131YL35"/>
<keyword evidence="1" id="KW-0479">Metal-binding</keyword>
<keyword evidence="3" id="KW-0862">Zinc</keyword>
<dbReference type="SMART" id="SM00692">
    <property type="entry name" value="DM3"/>
    <property type="match status" value="1"/>
</dbReference>
<dbReference type="GO" id="GO:0003677">
    <property type="term" value="F:DNA binding"/>
    <property type="evidence" value="ECO:0007669"/>
    <property type="project" value="UniProtKB-UniRule"/>
</dbReference>
<dbReference type="InterPro" id="IPR038441">
    <property type="entry name" value="THAP_Znf_sf"/>
</dbReference>
<feature type="domain" description="THAP-type" evidence="7">
    <location>
        <begin position="1"/>
        <end position="87"/>
    </location>
</feature>
<evidence type="ECO:0000256" key="5">
    <source>
        <dbReference type="PROSITE-ProRule" id="PRU00309"/>
    </source>
</evidence>
<organism evidence="8">
    <name type="scientific">Rhipicephalus appendiculatus</name>
    <name type="common">Brown ear tick</name>
    <dbReference type="NCBI Taxonomy" id="34631"/>
    <lineage>
        <taxon>Eukaryota</taxon>
        <taxon>Metazoa</taxon>
        <taxon>Ecdysozoa</taxon>
        <taxon>Arthropoda</taxon>
        <taxon>Chelicerata</taxon>
        <taxon>Arachnida</taxon>
        <taxon>Acari</taxon>
        <taxon>Parasitiformes</taxon>
        <taxon>Ixodida</taxon>
        <taxon>Ixodoidea</taxon>
        <taxon>Ixodidae</taxon>
        <taxon>Rhipicephalinae</taxon>
        <taxon>Rhipicephalus</taxon>
        <taxon>Rhipicephalus</taxon>
    </lineage>
</organism>